<dbReference type="OrthoDB" id="4524286at2"/>
<feature type="region of interest" description="Disordered" evidence="1">
    <location>
        <begin position="1166"/>
        <end position="1185"/>
    </location>
</feature>
<dbReference type="InterPro" id="IPR014862">
    <property type="entry name" value="TrwC"/>
</dbReference>
<accession>A0A285V379</accession>
<gene>
    <name evidence="3" type="ORF">SAMN05660748_1248</name>
</gene>
<dbReference type="SUPFAM" id="SSF56731">
    <property type="entry name" value="DNA primase core"/>
    <property type="match status" value="1"/>
</dbReference>
<dbReference type="InterPro" id="IPR037068">
    <property type="entry name" value="DNA_primase_core_N_sf"/>
</dbReference>
<dbReference type="Pfam" id="PF13604">
    <property type="entry name" value="AAA_30"/>
    <property type="match status" value="1"/>
</dbReference>
<dbReference type="EMBL" id="OBQI01000002">
    <property type="protein sequence ID" value="SOC48552.1"/>
    <property type="molecule type" value="Genomic_DNA"/>
</dbReference>
<evidence type="ECO:0000313" key="4">
    <source>
        <dbReference type="Proteomes" id="UP000219435"/>
    </source>
</evidence>
<dbReference type="Gene3D" id="3.90.980.10">
    <property type="entry name" value="DNA primase, catalytic core, N-terminal domain"/>
    <property type="match status" value="1"/>
</dbReference>
<feature type="region of interest" description="Disordered" evidence="1">
    <location>
        <begin position="811"/>
        <end position="842"/>
    </location>
</feature>
<dbReference type="InterPro" id="IPR013264">
    <property type="entry name" value="DNAG_N"/>
</dbReference>
<organism evidence="3 4">
    <name type="scientific">Blastococcus aggregatus</name>
    <dbReference type="NCBI Taxonomy" id="38502"/>
    <lineage>
        <taxon>Bacteria</taxon>
        <taxon>Bacillati</taxon>
        <taxon>Actinomycetota</taxon>
        <taxon>Actinomycetes</taxon>
        <taxon>Geodermatophilales</taxon>
        <taxon>Geodermatophilaceae</taxon>
        <taxon>Blastococcus</taxon>
    </lineage>
</organism>
<dbReference type="Gene3D" id="3.40.1360.10">
    <property type="match status" value="1"/>
</dbReference>
<dbReference type="Gene3D" id="2.30.30.940">
    <property type="match status" value="1"/>
</dbReference>
<feature type="region of interest" description="Disordered" evidence="1">
    <location>
        <begin position="1785"/>
        <end position="1831"/>
    </location>
</feature>
<dbReference type="Pfam" id="PF08275">
    <property type="entry name" value="DNAG_N"/>
    <property type="match status" value="1"/>
</dbReference>
<dbReference type="GO" id="GO:0005737">
    <property type="term" value="C:cytoplasm"/>
    <property type="evidence" value="ECO:0007669"/>
    <property type="project" value="TreeGrafter"/>
</dbReference>
<feature type="domain" description="Toprim" evidence="2">
    <location>
        <begin position="1606"/>
        <end position="1693"/>
    </location>
</feature>
<dbReference type="RefSeq" id="WP_097194822.1">
    <property type="nucleotide sequence ID" value="NZ_OBQI01000002.1"/>
</dbReference>
<feature type="compositionally biased region" description="Basic and acidic residues" evidence="1">
    <location>
        <begin position="1411"/>
        <end position="1426"/>
    </location>
</feature>
<dbReference type="InterPro" id="IPR050219">
    <property type="entry name" value="DnaG_primase"/>
</dbReference>
<evidence type="ECO:0000259" key="2">
    <source>
        <dbReference type="PROSITE" id="PS50880"/>
    </source>
</evidence>
<keyword evidence="4" id="KW-1185">Reference proteome</keyword>
<dbReference type="Pfam" id="PF13155">
    <property type="entry name" value="Toprim_2"/>
    <property type="match status" value="1"/>
</dbReference>
<dbReference type="SUPFAM" id="SSF52540">
    <property type="entry name" value="P-loop containing nucleoside triphosphate hydrolases"/>
    <property type="match status" value="2"/>
</dbReference>
<dbReference type="InterPro" id="IPR034151">
    <property type="entry name" value="TOPRIM_DnaG_bac"/>
</dbReference>
<name>A0A285V379_9ACTN</name>
<dbReference type="PANTHER" id="PTHR30313">
    <property type="entry name" value="DNA PRIMASE"/>
    <property type="match status" value="1"/>
</dbReference>
<dbReference type="InterPro" id="IPR006171">
    <property type="entry name" value="TOPRIM_dom"/>
</dbReference>
<reference evidence="4" key="1">
    <citation type="submission" date="2017-08" db="EMBL/GenBank/DDBJ databases">
        <authorList>
            <person name="Varghese N."/>
            <person name="Submissions S."/>
        </authorList>
    </citation>
    <scope>NUCLEOTIDE SEQUENCE [LARGE SCALE GENOMIC DNA]</scope>
    <source>
        <strain evidence="4">DSM 4725</strain>
    </source>
</reference>
<dbReference type="SUPFAM" id="SSF55464">
    <property type="entry name" value="Origin of replication-binding domain, RBD-like"/>
    <property type="match status" value="1"/>
</dbReference>
<dbReference type="Gene3D" id="3.40.50.300">
    <property type="entry name" value="P-loop containing nucleotide triphosphate hydrolases"/>
    <property type="match status" value="2"/>
</dbReference>
<feature type="region of interest" description="Disordered" evidence="1">
    <location>
        <begin position="1365"/>
        <end position="1437"/>
    </location>
</feature>
<proteinExistence type="predicted"/>
<dbReference type="GO" id="GO:0006269">
    <property type="term" value="P:DNA replication, synthesis of primer"/>
    <property type="evidence" value="ECO:0007669"/>
    <property type="project" value="TreeGrafter"/>
</dbReference>
<sequence>MSLHKLTAGDGYTYLTRQVAALDATERGHVGLGDYYSQRGESPGVWAGSGLAGVTGVGAGQPVGEAQMKALFGEGRHPDAERLEREALAAGRTGDQARAAGALGLPFLTYPAAADGFRARCAQEFGAANMSQGRPFDAPLPEEERARIRGEVARGMFRAEHGRPPADARELSGFIARASRPATTAVAGYDLTFSPVKSVSALWALAPREVAEQIEAAHAAAVADTLAWLERHAVFTRLGAGGARQVETRGLIAAVFTHRDSRAGDPDLHSHVAVSNKVQTRDGRWRALDGRVLYKANVAASEHYNTRLEAHLTAGLGVRFAERPGRDADKRPVREIAGLDAGLLAAWSSRRRVIDVRRGELATTFQAEHGRPPTAAEAIALAQQATLETREAKHEPRSLDEQRAAWRRQALEVLGGPAALAIMLDRVLGGRPPPRPPGITEAWVHSAATRVLERVSGQRASWQFWHVRAEAERAVRAADVAPDDVDVAVSRVTETALSPALSVPLGAPDPVAEPAELRRCDGASVYTVAGAQLYTSQAVLDAETRLVAAAGRGGGRRADPAVVELALLEAAANGTELNPGQAQLVRQLAGSGARLQLAVAPAGAGKTTALATLARAWTAGGGTVLGLAPSAVAAAALRSSLPDRCDTLTKLVWSLDEAELPDWVAGIGPGTLVIVDEAGMAGTVELARATDYVLARGGSLRLVGDPRQLTAVAAGGVLSEIAATHGAVTLTQLVRFADSAEAAATVAIRDGDTTGLGFYLDAGRVHVGELASCADQAYAAWAADRAAGVDALLLAATREVVARLNERARADRLASSPGPPGPEVVLADGTRAGAGDPVLTRRNDRTLPLGATDWVKNGDRFTVQAVGDDGTLMVTHTGTGRHLTLPAAYVREHVQLGYAATVHGAQGVTADTCHTVLTGTESRQLLYVALSRGRSANHLYLSTVADGDPHSIITPAAVFPPTATDLLVAMLARDDAQTSATAIRRALADPAGQLHTAAVRYADALRFAAEHRLEPGTGEQLEDAADNLLPGLTAAPAWPTLRGHLALLALAGSDPLAALTHTAGMRDLDSAADPAAVLDWRLPAAGPPGPLPWLPAVPPALADDPHWGPYLAARAGHLTGCAARVAATAATMTPTTAPGWAGSLLAPEQAALRADLAVWRAALDVPDQDRRPTGPPRFPTAERHHQARLDRAIAVTPTPGRSVWMALADSLDPRIRRDTHWPALAERLAAADRAGLDAAGLLAAVAARRPLPDDLPAAALWWRLAPHLSPATVPATGPDAGALRPQWCATLLELLPVKHRHQVLGAPAWPALVAAVTTGIRAGWTPTDLLDAAVTGLPAAVTAQAGDEIAEALVFRVAALTDPAPIDAPEPLPADLQPPDDAHQLPPAQDDAASAVTDHPDLTGADQEPSAPHDGESPPADRRYRTPDPFALGEPPTDDADYLLDQHFWATAAVSRDRLIELNTQTATFYTGHYPDSWAADYLRERLGTDLTGDPRFAPGYAPAGWTALVDHLRGHGATDTELLAAGLAQRARTGTLIDRFRDRLTFPIHDRDGAVVGFIARRNPTAPDDGRAEPKYLNTPGTDLYRKGEHLFGLHEGRAALAAGATPALVEGPLDAIALTLAGAGRTVGVATLGTALTDRQADLLLPHVDDGAPGILAATDNDPAGQQAAERIYWQLTTRGDDPRRLALPDGLDPADLFHRDGSARLRTAIDSSGSLADALLDARLTPSVRDQSTSGIPATLRDVAAVIVALPPGRWLAHIDRVTEVLGVPPGVVHQAVLNTDPSTASRHPFTPGTQQASRLTPPSEDLHRAGHTGRPSHGTQPDVRPSR</sequence>
<evidence type="ECO:0000256" key="1">
    <source>
        <dbReference type="SAM" id="MobiDB-lite"/>
    </source>
</evidence>
<dbReference type="Pfam" id="PF08751">
    <property type="entry name" value="TrwC"/>
    <property type="match status" value="1"/>
</dbReference>
<dbReference type="CDD" id="cd18809">
    <property type="entry name" value="SF1_C_RecD"/>
    <property type="match status" value="1"/>
</dbReference>
<feature type="compositionally biased region" description="Polar residues" evidence="1">
    <location>
        <begin position="1785"/>
        <end position="1804"/>
    </location>
</feature>
<dbReference type="CDD" id="cd03364">
    <property type="entry name" value="TOPRIM_DnaG_primases"/>
    <property type="match status" value="1"/>
</dbReference>
<dbReference type="SMART" id="SM00493">
    <property type="entry name" value="TOPRIM"/>
    <property type="match status" value="1"/>
</dbReference>
<evidence type="ECO:0000313" key="3">
    <source>
        <dbReference type="EMBL" id="SOC48552.1"/>
    </source>
</evidence>
<dbReference type="InterPro" id="IPR027417">
    <property type="entry name" value="P-loop_NTPase"/>
</dbReference>
<dbReference type="PROSITE" id="PS50880">
    <property type="entry name" value="TOPRIM"/>
    <property type="match status" value="1"/>
</dbReference>
<dbReference type="NCBIfam" id="NF041492">
    <property type="entry name" value="MobF"/>
    <property type="match status" value="1"/>
</dbReference>
<dbReference type="PANTHER" id="PTHR30313:SF2">
    <property type="entry name" value="DNA PRIMASE"/>
    <property type="match status" value="1"/>
</dbReference>
<protein>
    <submittedName>
        <fullName evidence="3">DNA primase, catalytic core</fullName>
    </submittedName>
</protein>
<dbReference type="Proteomes" id="UP000219435">
    <property type="component" value="Unassembled WGS sequence"/>
</dbReference>